<dbReference type="EMBL" id="CP074133">
    <property type="protein sequence ID" value="QUX22960.1"/>
    <property type="molecule type" value="Genomic_DNA"/>
</dbReference>
<gene>
    <name evidence="1" type="ORF">KGD84_00680</name>
</gene>
<keyword evidence="2" id="KW-1185">Reference proteome</keyword>
<evidence type="ECO:0000313" key="2">
    <source>
        <dbReference type="Proteomes" id="UP000676079"/>
    </source>
</evidence>
<protein>
    <submittedName>
        <fullName evidence="1">Uncharacterized protein</fullName>
    </submittedName>
</protein>
<proteinExistence type="predicted"/>
<evidence type="ECO:0000313" key="1">
    <source>
        <dbReference type="EMBL" id="QUX22960.1"/>
    </source>
</evidence>
<reference evidence="1 2" key="1">
    <citation type="submission" date="2021-05" db="EMBL/GenBank/DDBJ databases">
        <title>Direct Submission.</title>
        <authorList>
            <person name="Li K."/>
            <person name="Gao J."/>
        </authorList>
    </citation>
    <scope>NUCLEOTIDE SEQUENCE [LARGE SCALE GENOMIC DNA]</scope>
    <source>
        <strain evidence="1 2">Mg02</strain>
    </source>
</reference>
<name>A0ABX8BMN6_9ACTN</name>
<dbReference type="Proteomes" id="UP000676079">
    <property type="component" value="Chromosome"/>
</dbReference>
<organism evidence="1 2">
    <name type="scientific">Nocardiopsis changdeensis</name>
    <dbReference type="NCBI Taxonomy" id="2831969"/>
    <lineage>
        <taxon>Bacteria</taxon>
        <taxon>Bacillati</taxon>
        <taxon>Actinomycetota</taxon>
        <taxon>Actinomycetes</taxon>
        <taxon>Streptosporangiales</taxon>
        <taxon>Nocardiopsidaceae</taxon>
        <taxon>Nocardiopsis</taxon>
    </lineage>
</organism>
<sequence length="87" mass="8941">MDIRLGALLGEISAALADIPADAPASYIGARDRALVRALDLVVDEGADPEIVLPELMAALEAASTPPLAALERGVTDDALRALLGHD</sequence>
<accession>A0ABX8BMN6</accession>
<dbReference type="RefSeq" id="WP_220564171.1">
    <property type="nucleotide sequence ID" value="NZ_CP074133.1"/>
</dbReference>